<name>A0A843V608_COLES</name>
<dbReference type="EMBL" id="NMUH01001207">
    <property type="protein sequence ID" value="MQL90087.1"/>
    <property type="molecule type" value="Genomic_DNA"/>
</dbReference>
<dbReference type="AlphaFoldDB" id="A0A843V608"/>
<keyword evidence="2" id="KW-1185">Reference proteome</keyword>
<dbReference type="Proteomes" id="UP000652761">
    <property type="component" value="Unassembled WGS sequence"/>
</dbReference>
<protein>
    <submittedName>
        <fullName evidence="1">Uncharacterized protein</fullName>
    </submittedName>
</protein>
<gene>
    <name evidence="1" type="ORF">Taro_022671</name>
</gene>
<organism evidence="1 2">
    <name type="scientific">Colocasia esculenta</name>
    <name type="common">Wild taro</name>
    <name type="synonym">Arum esculentum</name>
    <dbReference type="NCBI Taxonomy" id="4460"/>
    <lineage>
        <taxon>Eukaryota</taxon>
        <taxon>Viridiplantae</taxon>
        <taxon>Streptophyta</taxon>
        <taxon>Embryophyta</taxon>
        <taxon>Tracheophyta</taxon>
        <taxon>Spermatophyta</taxon>
        <taxon>Magnoliopsida</taxon>
        <taxon>Liliopsida</taxon>
        <taxon>Araceae</taxon>
        <taxon>Aroideae</taxon>
        <taxon>Colocasieae</taxon>
        <taxon>Colocasia</taxon>
    </lineage>
</organism>
<evidence type="ECO:0000313" key="1">
    <source>
        <dbReference type="EMBL" id="MQL90087.1"/>
    </source>
</evidence>
<proteinExistence type="predicted"/>
<evidence type="ECO:0000313" key="2">
    <source>
        <dbReference type="Proteomes" id="UP000652761"/>
    </source>
</evidence>
<comment type="caution">
    <text evidence="1">The sequence shown here is derived from an EMBL/GenBank/DDBJ whole genome shotgun (WGS) entry which is preliminary data.</text>
</comment>
<reference evidence="1" key="1">
    <citation type="submission" date="2017-07" db="EMBL/GenBank/DDBJ databases">
        <title>Taro Niue Genome Assembly and Annotation.</title>
        <authorList>
            <person name="Atibalentja N."/>
            <person name="Keating K."/>
            <person name="Fields C.J."/>
        </authorList>
    </citation>
    <scope>NUCLEOTIDE SEQUENCE</scope>
    <source>
        <strain evidence="1">Niue_2</strain>
        <tissue evidence="1">Leaf</tissue>
    </source>
</reference>
<sequence length="114" mass="12962">MTKVVLDSSVDTLLLGSTNLQLFALYLQHDDLNNIDLCYIWERGRNIQYMPLAFVEDGLSNGPLDVDSIFYCTHKSSAIEAFDIHFNGHGTRLGSLRCSNLMQRLQSLVFFVCR</sequence>
<accession>A0A843V608</accession>